<keyword evidence="2" id="KW-0689">Ribosomal protein</keyword>
<dbReference type="SUPFAM" id="SSF54189">
    <property type="entry name" value="Ribosomal proteins S24e, L23 and L15e"/>
    <property type="match status" value="1"/>
</dbReference>
<dbReference type="Proteomes" id="UP000772434">
    <property type="component" value="Unassembled WGS sequence"/>
</dbReference>
<reference evidence="6" key="1">
    <citation type="submission" date="2020-11" db="EMBL/GenBank/DDBJ databases">
        <authorList>
            <consortium name="DOE Joint Genome Institute"/>
            <person name="Ahrendt S."/>
            <person name="Riley R."/>
            <person name="Andreopoulos W."/>
            <person name="Labutti K."/>
            <person name="Pangilinan J."/>
            <person name="Ruiz-Duenas F.J."/>
            <person name="Barrasa J.M."/>
            <person name="Sanchez-Garcia M."/>
            <person name="Camarero S."/>
            <person name="Miyauchi S."/>
            <person name="Serrano A."/>
            <person name="Linde D."/>
            <person name="Babiker R."/>
            <person name="Drula E."/>
            <person name="Ayuso-Fernandez I."/>
            <person name="Pacheco R."/>
            <person name="Padilla G."/>
            <person name="Ferreira P."/>
            <person name="Barriuso J."/>
            <person name="Kellner H."/>
            <person name="Castanera R."/>
            <person name="Alfaro M."/>
            <person name="Ramirez L."/>
            <person name="Pisabarro A.G."/>
            <person name="Kuo A."/>
            <person name="Tritt A."/>
            <person name="Lipzen A."/>
            <person name="He G."/>
            <person name="Yan M."/>
            <person name="Ng V."/>
            <person name="Cullen D."/>
            <person name="Martin F."/>
            <person name="Rosso M.-N."/>
            <person name="Henrissat B."/>
            <person name="Hibbett D."/>
            <person name="Martinez A.T."/>
            <person name="Grigoriev I.V."/>
        </authorList>
    </citation>
    <scope>NUCLEOTIDE SEQUENCE</scope>
    <source>
        <strain evidence="6">AH 40177</strain>
    </source>
</reference>
<comment type="similarity">
    <text evidence="1">Belongs to the universal ribosomal protein uL23 family.</text>
</comment>
<protein>
    <recommendedName>
        <fullName evidence="4">Large ribosomal subunit protein uL23m</fullName>
    </recommendedName>
</protein>
<gene>
    <name evidence="6" type="ORF">BDP27DRAFT_1310420</name>
</gene>
<evidence type="ECO:0000256" key="5">
    <source>
        <dbReference type="SAM" id="MobiDB-lite"/>
    </source>
</evidence>
<dbReference type="InterPro" id="IPR012677">
    <property type="entry name" value="Nucleotide-bd_a/b_plait_sf"/>
</dbReference>
<dbReference type="GO" id="GO:0005762">
    <property type="term" value="C:mitochondrial large ribosomal subunit"/>
    <property type="evidence" value="ECO:0007669"/>
    <property type="project" value="TreeGrafter"/>
</dbReference>
<dbReference type="PANTHER" id="PTHR12059:SF5">
    <property type="entry name" value="LARGE RIBOSOMAL SUBUNIT PROTEIN UL23M"/>
    <property type="match status" value="1"/>
</dbReference>
<comment type="caution">
    <text evidence="6">The sequence shown here is derived from an EMBL/GenBank/DDBJ whole genome shotgun (WGS) entry which is preliminary data.</text>
</comment>
<dbReference type="OrthoDB" id="275582at2759"/>
<dbReference type="AlphaFoldDB" id="A0A9P5QBE6"/>
<proteinExistence type="inferred from homology"/>
<evidence type="ECO:0000256" key="1">
    <source>
        <dbReference type="ARBA" id="ARBA00006700"/>
    </source>
</evidence>
<evidence type="ECO:0000313" key="7">
    <source>
        <dbReference type="Proteomes" id="UP000772434"/>
    </source>
</evidence>
<evidence type="ECO:0000256" key="3">
    <source>
        <dbReference type="ARBA" id="ARBA00023274"/>
    </source>
</evidence>
<name>A0A9P5QBE6_9AGAR</name>
<dbReference type="InterPro" id="IPR013025">
    <property type="entry name" value="Ribosomal_uL23-like"/>
</dbReference>
<keyword evidence="7" id="KW-1185">Reference proteome</keyword>
<evidence type="ECO:0000256" key="4">
    <source>
        <dbReference type="ARBA" id="ARBA00039977"/>
    </source>
</evidence>
<accession>A0A9P5QBE6</accession>
<organism evidence="6 7">
    <name type="scientific">Rhodocollybia butyracea</name>
    <dbReference type="NCBI Taxonomy" id="206335"/>
    <lineage>
        <taxon>Eukaryota</taxon>
        <taxon>Fungi</taxon>
        <taxon>Dikarya</taxon>
        <taxon>Basidiomycota</taxon>
        <taxon>Agaricomycotina</taxon>
        <taxon>Agaricomycetes</taxon>
        <taxon>Agaricomycetidae</taxon>
        <taxon>Agaricales</taxon>
        <taxon>Marasmiineae</taxon>
        <taxon>Omphalotaceae</taxon>
        <taxon>Rhodocollybia</taxon>
    </lineage>
</organism>
<dbReference type="GO" id="GO:0003735">
    <property type="term" value="F:structural constituent of ribosome"/>
    <property type="evidence" value="ECO:0007669"/>
    <property type="project" value="InterPro"/>
</dbReference>
<dbReference type="GO" id="GO:0032543">
    <property type="term" value="P:mitochondrial translation"/>
    <property type="evidence" value="ECO:0007669"/>
    <property type="project" value="TreeGrafter"/>
</dbReference>
<dbReference type="Gene3D" id="3.30.70.330">
    <property type="match status" value="1"/>
</dbReference>
<feature type="region of interest" description="Disordered" evidence="5">
    <location>
        <begin position="19"/>
        <end position="65"/>
    </location>
</feature>
<dbReference type="PANTHER" id="PTHR12059">
    <property type="entry name" value="RIBOSOMAL PROTEIN L23-RELATED"/>
    <property type="match status" value="1"/>
</dbReference>
<keyword evidence="3" id="KW-0687">Ribonucleoprotein</keyword>
<feature type="region of interest" description="Disordered" evidence="5">
    <location>
        <begin position="321"/>
        <end position="351"/>
    </location>
</feature>
<evidence type="ECO:0000256" key="2">
    <source>
        <dbReference type="ARBA" id="ARBA00022980"/>
    </source>
</evidence>
<dbReference type="Pfam" id="PF00276">
    <property type="entry name" value="Ribosomal_L23"/>
    <property type="match status" value="1"/>
</dbReference>
<evidence type="ECO:0000313" key="6">
    <source>
        <dbReference type="EMBL" id="KAF9077922.1"/>
    </source>
</evidence>
<sequence length="351" mass="39981">MFRHVQRICSELPSLRSYSTRSNRRTPRGALVARTASAPLAVRERREKRLGPIGPGETDATEDGLTPTDMARYQRHRDLGTLPTMVTRRGGDGKEKVVYVSPTEWVKRRNARRSRIRGFRTVKRPVPGIVQTKDKRVKTREELEVVGQPIYLPNIIFRLVRNHTPAGQDYNPYEATFRVPPSITKTDIRSYLSAVYGVQTTYIRTDLYYGSRPKGLRKKRTSTYKRAVVGLVDPFYYPHRLEDMPEDERRRRTAFIEEQFSITAMQNVRKSTRKAQIMQVLRGRPSNSSNLTGATGRGKILAEVAKRRQVKEGIIAGTVRDWQQTRKEGKTVSVAPPASRKGKGKQASGET</sequence>
<dbReference type="EMBL" id="JADNRY010000002">
    <property type="protein sequence ID" value="KAF9077922.1"/>
    <property type="molecule type" value="Genomic_DNA"/>
</dbReference>
<dbReference type="InterPro" id="IPR012678">
    <property type="entry name" value="Ribosomal_uL23/eL15/eS24_sf"/>
</dbReference>